<protein>
    <recommendedName>
        <fullName evidence="1">HTH cro/C1-type domain-containing protein</fullName>
    </recommendedName>
</protein>
<feature type="domain" description="HTH cro/C1-type" evidence="1">
    <location>
        <begin position="36"/>
        <end position="94"/>
    </location>
</feature>
<dbReference type="Proteomes" id="UP000255411">
    <property type="component" value="Chromosome"/>
</dbReference>
<proteinExistence type="predicted"/>
<dbReference type="RefSeq" id="WP_115129817.1">
    <property type="nucleotide sequence ID" value="NZ_CP022601.1"/>
</dbReference>
<accession>A0A345VIF6</accession>
<dbReference type="EMBL" id="CP022601">
    <property type="protein sequence ID" value="AXJ12508.1"/>
    <property type="molecule type" value="Genomic_DNA"/>
</dbReference>
<feature type="domain" description="HTH cro/C1-type" evidence="1">
    <location>
        <begin position="113"/>
        <end position="167"/>
    </location>
</feature>
<reference evidence="3 4" key="1">
    <citation type="submission" date="2017-07" db="EMBL/GenBank/DDBJ databases">
        <title>Streptococcus pluranimalium as cause of bovine abortion.</title>
        <authorList>
            <person name="Rodriguez Campos S."/>
            <person name="Gobeli Brawand S."/>
            <person name="Brodard I."/>
            <person name="Rychener L."/>
            <person name="Perreten V."/>
        </authorList>
    </citation>
    <scope>NUCLEOTIDE SEQUENCE [LARGE SCALE GENOMIC DNA]</scope>
    <source>
        <strain evidence="3 4">14A0014</strain>
    </source>
</reference>
<dbReference type="EMBL" id="CP022601">
    <property type="protein sequence ID" value="AXJ12468.1"/>
    <property type="molecule type" value="Genomic_DNA"/>
</dbReference>
<gene>
    <name evidence="2" type="ORF">Sp14A_05380</name>
    <name evidence="3" type="ORF">Sp14A_05780</name>
</gene>
<dbReference type="AlphaFoldDB" id="A0A345VIF6"/>
<dbReference type="SMART" id="SM00530">
    <property type="entry name" value="HTH_XRE"/>
    <property type="match status" value="2"/>
</dbReference>
<evidence type="ECO:0000313" key="3">
    <source>
        <dbReference type="EMBL" id="AXJ12508.1"/>
    </source>
</evidence>
<evidence type="ECO:0000259" key="1">
    <source>
        <dbReference type="SMART" id="SM00530"/>
    </source>
</evidence>
<evidence type="ECO:0000313" key="2">
    <source>
        <dbReference type="EMBL" id="AXJ12468.1"/>
    </source>
</evidence>
<evidence type="ECO:0000313" key="4">
    <source>
        <dbReference type="Proteomes" id="UP000255411"/>
    </source>
</evidence>
<name>A0A345VIF6_9STRE</name>
<organism evidence="3 4">
    <name type="scientific">Streptococcus pluranimalium</name>
    <dbReference type="NCBI Taxonomy" id="82348"/>
    <lineage>
        <taxon>Bacteria</taxon>
        <taxon>Bacillati</taxon>
        <taxon>Bacillota</taxon>
        <taxon>Bacilli</taxon>
        <taxon>Lactobacillales</taxon>
        <taxon>Streptococcaceae</taxon>
        <taxon>Streptococcus</taxon>
    </lineage>
</organism>
<sequence>MELEFIWRLAHQLDKETFFEVYDLLDNTIEVGSSDNLFDLLEKKRVANLQSYDEFSIKFGLTKQGYYQWRAKGSVPEHHVKKAAELIGISIKEANNLNFRKEYGGSNVNSIKLLERRRIELGIGKKEFSKLLNCDLVTYRNWRKAGKIPEHRIKDISKTLEIDFDLLVEANFINS</sequence>
<dbReference type="InterPro" id="IPR001387">
    <property type="entry name" value="Cro/C1-type_HTH"/>
</dbReference>